<organism evidence="1 3">
    <name type="scientific">Araneus ventricosus</name>
    <name type="common">Orbweaver spider</name>
    <name type="synonym">Epeira ventricosa</name>
    <dbReference type="NCBI Taxonomy" id="182803"/>
    <lineage>
        <taxon>Eukaryota</taxon>
        <taxon>Metazoa</taxon>
        <taxon>Ecdysozoa</taxon>
        <taxon>Arthropoda</taxon>
        <taxon>Chelicerata</taxon>
        <taxon>Arachnida</taxon>
        <taxon>Araneae</taxon>
        <taxon>Araneomorphae</taxon>
        <taxon>Entelegynae</taxon>
        <taxon>Araneoidea</taxon>
        <taxon>Araneidae</taxon>
        <taxon>Araneus</taxon>
    </lineage>
</organism>
<reference evidence="1 3" key="1">
    <citation type="journal article" date="2019" name="Sci. Rep.">
        <title>Orb-weaving spider Araneus ventricosus genome elucidates the spidroin gene catalogue.</title>
        <authorList>
            <person name="Kono N."/>
            <person name="Nakamura H."/>
            <person name="Ohtoshi R."/>
            <person name="Moran D.A.P."/>
            <person name="Shinohara A."/>
            <person name="Yoshida Y."/>
            <person name="Fujiwara M."/>
            <person name="Mori M."/>
            <person name="Tomita M."/>
            <person name="Arakawa K."/>
        </authorList>
    </citation>
    <scope>NUCLEOTIDE SEQUENCE [LARGE SCALE GENOMIC DNA]</scope>
</reference>
<dbReference type="EMBL" id="BGPR01032512">
    <property type="protein sequence ID" value="GBO06077.1"/>
    <property type="molecule type" value="Genomic_DNA"/>
</dbReference>
<gene>
    <name evidence="1" type="ORF">AVEN_211317_1</name>
    <name evidence="2" type="ORF">AVEN_222464_1</name>
</gene>
<sequence>MHHLTAATCFLKARCLKCGENHSHLQCNKIFDLNEDGKIKTLKCNKDWHLASWRGCENFPKKIVKNIRNVNPPRYVNQNLSFAAAARVNSNSNSNIGPNSNLTNNEINLESPQEKIESVNDILYILGEFQKIFGKANIGEIATKLRSTNDVLDKLQIFAQYLKP</sequence>
<name>A0A4Y2U3A7_ARAVE</name>
<evidence type="ECO:0000313" key="1">
    <source>
        <dbReference type="EMBL" id="GBO06077.1"/>
    </source>
</evidence>
<evidence type="ECO:0000313" key="3">
    <source>
        <dbReference type="Proteomes" id="UP000499080"/>
    </source>
</evidence>
<proteinExistence type="predicted"/>
<accession>A0A4Y2U3A7</accession>
<protein>
    <submittedName>
        <fullName evidence="1">Uncharacterized protein</fullName>
    </submittedName>
</protein>
<comment type="caution">
    <text evidence="1">The sequence shown here is derived from an EMBL/GenBank/DDBJ whole genome shotgun (WGS) entry which is preliminary data.</text>
</comment>
<dbReference type="EMBL" id="BGPR01032513">
    <property type="protein sequence ID" value="GBO06078.1"/>
    <property type="molecule type" value="Genomic_DNA"/>
</dbReference>
<dbReference type="Proteomes" id="UP000499080">
    <property type="component" value="Unassembled WGS sequence"/>
</dbReference>
<evidence type="ECO:0000313" key="2">
    <source>
        <dbReference type="EMBL" id="GBO06078.1"/>
    </source>
</evidence>
<dbReference type="OrthoDB" id="8016075at2759"/>
<keyword evidence="3" id="KW-1185">Reference proteome</keyword>
<dbReference type="AlphaFoldDB" id="A0A4Y2U3A7"/>